<name>A0A192A2X6_9RALS</name>
<dbReference type="InterPro" id="IPR038765">
    <property type="entry name" value="Papain-like_cys_pep_sf"/>
</dbReference>
<dbReference type="GO" id="GO:0016407">
    <property type="term" value="F:acetyltransferase activity"/>
    <property type="evidence" value="ECO:0007669"/>
    <property type="project" value="InterPro"/>
</dbReference>
<comment type="similarity">
    <text evidence="1 2">Belongs to the arylamine N-acetyltransferase family.</text>
</comment>
<evidence type="ECO:0000313" key="4">
    <source>
        <dbReference type="Proteomes" id="UP000078572"/>
    </source>
</evidence>
<evidence type="ECO:0008006" key="5">
    <source>
        <dbReference type="Google" id="ProtNLM"/>
    </source>
</evidence>
<dbReference type="Pfam" id="PF00797">
    <property type="entry name" value="Acetyltransf_2"/>
    <property type="match status" value="1"/>
</dbReference>
<reference evidence="4" key="1">
    <citation type="submission" date="2016-06" db="EMBL/GenBank/DDBJ databases">
        <authorList>
            <person name="Xu Y."/>
            <person name="Nagy A."/>
            <person name="Yan X."/>
            <person name="Kim S.W."/>
            <person name="Haley B."/>
            <person name="Liu N.T."/>
            <person name="Nou X."/>
        </authorList>
    </citation>
    <scope>NUCLEOTIDE SEQUENCE [LARGE SCALE GENOMIC DNA]</scope>
    <source>
        <strain evidence="4">ATCC 49129</strain>
    </source>
</reference>
<dbReference type="Gene3D" id="3.30.2140.10">
    <property type="entry name" value="Arylamine N-acetyltransferase"/>
    <property type="match status" value="1"/>
</dbReference>
<dbReference type="Gene3D" id="2.40.128.150">
    <property type="entry name" value="Cysteine proteinases"/>
    <property type="match status" value="1"/>
</dbReference>
<sequence length="272" mass="30484">MHVTPSIDLDAYLNRIQWGGDVRPSYDTLAGLLRAHMLHIPFENLDVLLGRGIRIDLDSLQNKLVRARRGGYCFEHSTLLAAVLEQLGFQPVRQLARVTVSRPRTEMARTHMFLTVLLEEGTFVVDAGFGALAPRVPVPLKEGVPATIDSETHWMVRDANRWSLRAQVGDKPPVDAWVSTLEEEGPADFEMGNHFTATYPASPFRNQILLRALTKDGRVSVLNRNVTIVRAGVSHKIELADRTALRTLLADHFGFDLPEVEQLRVPDIPEWA</sequence>
<evidence type="ECO:0000313" key="3">
    <source>
        <dbReference type="EMBL" id="ANJ74616.1"/>
    </source>
</evidence>
<proteinExistence type="inferred from homology"/>
<dbReference type="PRINTS" id="PR01543">
    <property type="entry name" value="ANATRNSFRASE"/>
</dbReference>
<dbReference type="PANTHER" id="PTHR11786">
    <property type="entry name" value="N-HYDROXYARYLAMINE O-ACETYLTRANSFERASE"/>
    <property type="match status" value="1"/>
</dbReference>
<dbReference type="AlphaFoldDB" id="A0A192A2X6"/>
<dbReference type="STRING" id="190721.ACS15_3946"/>
<protein>
    <recommendedName>
        <fullName evidence="5">Arylamine N-acetyltransferase</fullName>
    </recommendedName>
</protein>
<dbReference type="PANTHER" id="PTHR11786:SF0">
    <property type="entry name" value="ARYLAMINE N-ACETYLTRANSFERASE 4-RELATED"/>
    <property type="match status" value="1"/>
</dbReference>
<dbReference type="Proteomes" id="UP000078572">
    <property type="component" value="Chromosome 2"/>
</dbReference>
<evidence type="ECO:0000256" key="2">
    <source>
        <dbReference type="RuleBase" id="RU003452"/>
    </source>
</evidence>
<accession>A0A192A2X6</accession>
<evidence type="ECO:0000256" key="1">
    <source>
        <dbReference type="ARBA" id="ARBA00006547"/>
    </source>
</evidence>
<organism evidence="3 4">
    <name type="scientific">Ralstonia insidiosa</name>
    <dbReference type="NCBI Taxonomy" id="190721"/>
    <lineage>
        <taxon>Bacteria</taxon>
        <taxon>Pseudomonadati</taxon>
        <taxon>Pseudomonadota</taxon>
        <taxon>Betaproteobacteria</taxon>
        <taxon>Burkholderiales</taxon>
        <taxon>Burkholderiaceae</taxon>
        <taxon>Ralstonia</taxon>
    </lineage>
</organism>
<dbReference type="SUPFAM" id="SSF54001">
    <property type="entry name" value="Cysteine proteinases"/>
    <property type="match status" value="1"/>
</dbReference>
<gene>
    <name evidence="3" type="ORF">A9Y76_18670</name>
</gene>
<dbReference type="EMBL" id="CP016023">
    <property type="protein sequence ID" value="ANJ74616.1"/>
    <property type="molecule type" value="Genomic_DNA"/>
</dbReference>
<dbReference type="InterPro" id="IPR001447">
    <property type="entry name" value="Arylamine_N-AcTrfase"/>
</dbReference>
<keyword evidence="4" id="KW-1185">Reference proteome</keyword>